<comment type="caution">
    <text evidence="2">The sequence shown here is derived from an EMBL/GenBank/DDBJ whole genome shotgun (WGS) entry which is preliminary data.</text>
</comment>
<dbReference type="Proteomes" id="UP000245207">
    <property type="component" value="Unassembled WGS sequence"/>
</dbReference>
<name>A0A2U1PRB8_ARTAN</name>
<evidence type="ECO:0000313" key="3">
    <source>
        <dbReference type="Proteomes" id="UP000245207"/>
    </source>
</evidence>
<keyword evidence="3" id="KW-1185">Reference proteome</keyword>
<reference evidence="2 3" key="1">
    <citation type="journal article" date="2018" name="Mol. Plant">
        <title>The genome of Artemisia annua provides insight into the evolution of Asteraceae family and artemisinin biosynthesis.</title>
        <authorList>
            <person name="Shen Q."/>
            <person name="Zhang L."/>
            <person name="Liao Z."/>
            <person name="Wang S."/>
            <person name="Yan T."/>
            <person name="Shi P."/>
            <person name="Liu M."/>
            <person name="Fu X."/>
            <person name="Pan Q."/>
            <person name="Wang Y."/>
            <person name="Lv Z."/>
            <person name="Lu X."/>
            <person name="Zhang F."/>
            <person name="Jiang W."/>
            <person name="Ma Y."/>
            <person name="Chen M."/>
            <person name="Hao X."/>
            <person name="Li L."/>
            <person name="Tang Y."/>
            <person name="Lv G."/>
            <person name="Zhou Y."/>
            <person name="Sun X."/>
            <person name="Brodelius P.E."/>
            <person name="Rose J.K.C."/>
            <person name="Tang K."/>
        </authorList>
    </citation>
    <scope>NUCLEOTIDE SEQUENCE [LARGE SCALE GENOMIC DNA]</scope>
    <source>
        <strain evidence="3">cv. Huhao1</strain>
        <tissue evidence="2">Leaf</tissue>
    </source>
</reference>
<proteinExistence type="predicted"/>
<sequence length="149" mass="15429">MIYNCQHCGFHHKDEAKVQNHQNSCPKRHAHFSRHVAVHERLQAASARREEIGELAEGQGGAARGGGHAGGRDGGRQAGGRGGEGRGQGVVRGAPAAARIVGGRRVAGRPRRVQGRGVAAEAAEVDEDGNEAAPDEASSTVQNASTSTS</sequence>
<accession>A0A2U1PRB8</accession>
<feature type="compositionally biased region" description="Polar residues" evidence="1">
    <location>
        <begin position="137"/>
        <end position="149"/>
    </location>
</feature>
<protein>
    <submittedName>
        <fullName evidence="2">Uncharacterized protein</fullName>
    </submittedName>
</protein>
<feature type="compositionally biased region" description="Acidic residues" evidence="1">
    <location>
        <begin position="123"/>
        <end position="134"/>
    </location>
</feature>
<dbReference type="EMBL" id="PKPP01000826">
    <property type="protein sequence ID" value="PWA88309.1"/>
    <property type="molecule type" value="Genomic_DNA"/>
</dbReference>
<gene>
    <name evidence="2" type="ORF">CTI12_AA121410</name>
</gene>
<organism evidence="2 3">
    <name type="scientific">Artemisia annua</name>
    <name type="common">Sweet wormwood</name>
    <dbReference type="NCBI Taxonomy" id="35608"/>
    <lineage>
        <taxon>Eukaryota</taxon>
        <taxon>Viridiplantae</taxon>
        <taxon>Streptophyta</taxon>
        <taxon>Embryophyta</taxon>
        <taxon>Tracheophyta</taxon>
        <taxon>Spermatophyta</taxon>
        <taxon>Magnoliopsida</taxon>
        <taxon>eudicotyledons</taxon>
        <taxon>Gunneridae</taxon>
        <taxon>Pentapetalae</taxon>
        <taxon>asterids</taxon>
        <taxon>campanulids</taxon>
        <taxon>Asterales</taxon>
        <taxon>Asteraceae</taxon>
        <taxon>Asteroideae</taxon>
        <taxon>Anthemideae</taxon>
        <taxon>Artemisiinae</taxon>
        <taxon>Artemisia</taxon>
    </lineage>
</organism>
<feature type="compositionally biased region" description="Gly residues" evidence="1">
    <location>
        <begin position="58"/>
        <end position="69"/>
    </location>
</feature>
<evidence type="ECO:0000256" key="1">
    <source>
        <dbReference type="SAM" id="MobiDB-lite"/>
    </source>
</evidence>
<feature type="region of interest" description="Disordered" evidence="1">
    <location>
        <begin position="51"/>
        <end position="149"/>
    </location>
</feature>
<dbReference type="AlphaFoldDB" id="A0A2U1PRB8"/>
<evidence type="ECO:0000313" key="2">
    <source>
        <dbReference type="EMBL" id="PWA88309.1"/>
    </source>
</evidence>
<feature type="compositionally biased region" description="Gly residues" evidence="1">
    <location>
        <begin position="76"/>
        <end position="90"/>
    </location>
</feature>
<feature type="compositionally biased region" description="Low complexity" evidence="1">
    <location>
        <begin position="91"/>
        <end position="104"/>
    </location>
</feature>